<proteinExistence type="predicted"/>
<evidence type="ECO:0000313" key="2">
    <source>
        <dbReference type="Proteomes" id="UP000827092"/>
    </source>
</evidence>
<dbReference type="EMBL" id="JAFNEN010000251">
    <property type="protein sequence ID" value="KAG8187994.1"/>
    <property type="molecule type" value="Genomic_DNA"/>
</dbReference>
<organism evidence="1 2">
    <name type="scientific">Oedothorax gibbosus</name>
    <dbReference type="NCBI Taxonomy" id="931172"/>
    <lineage>
        <taxon>Eukaryota</taxon>
        <taxon>Metazoa</taxon>
        <taxon>Ecdysozoa</taxon>
        <taxon>Arthropoda</taxon>
        <taxon>Chelicerata</taxon>
        <taxon>Arachnida</taxon>
        <taxon>Araneae</taxon>
        <taxon>Araneomorphae</taxon>
        <taxon>Entelegynae</taxon>
        <taxon>Araneoidea</taxon>
        <taxon>Linyphiidae</taxon>
        <taxon>Erigoninae</taxon>
        <taxon>Oedothorax</taxon>
    </lineage>
</organism>
<accession>A0AAV6UUX6</accession>
<name>A0AAV6UUX6_9ARAC</name>
<evidence type="ECO:0008006" key="3">
    <source>
        <dbReference type="Google" id="ProtNLM"/>
    </source>
</evidence>
<dbReference type="AlphaFoldDB" id="A0AAV6UUX6"/>
<comment type="caution">
    <text evidence="1">The sequence shown here is derived from an EMBL/GenBank/DDBJ whole genome shotgun (WGS) entry which is preliminary data.</text>
</comment>
<evidence type="ECO:0000313" key="1">
    <source>
        <dbReference type="EMBL" id="KAG8187994.1"/>
    </source>
</evidence>
<sequence length="205" mass="23401">MNLSKISDFDPEVDDVDTYILRIKHFLRANRVGEDLKVSTLITILDALRDRLISGVADQELRQKLISEELTFQQACEQARKFEEAEKQKFSFGQTSAAVPNVNAMNKAKIKKKQVLRSISREVQYSCTRCNSNTHGSGSCRFKSYVCKKCNLRGHLAKACRTRNPKKRVQEIENSDGFEADDYSENFEVSTVREIQTGRKDGLQL</sequence>
<protein>
    <recommendedName>
        <fullName evidence="3">CCHC-type domain-containing protein</fullName>
    </recommendedName>
</protein>
<keyword evidence="2" id="KW-1185">Reference proteome</keyword>
<reference evidence="1 2" key="1">
    <citation type="journal article" date="2022" name="Nat. Ecol. Evol.">
        <title>A masculinizing supergene underlies an exaggerated male reproductive morph in a spider.</title>
        <authorList>
            <person name="Hendrickx F."/>
            <person name="De Corte Z."/>
            <person name="Sonet G."/>
            <person name="Van Belleghem S.M."/>
            <person name="Kostlbacher S."/>
            <person name="Vangestel C."/>
        </authorList>
    </citation>
    <scope>NUCLEOTIDE SEQUENCE [LARGE SCALE GENOMIC DNA]</scope>
    <source>
        <strain evidence="1">W744_W776</strain>
    </source>
</reference>
<gene>
    <name evidence="1" type="ORF">JTE90_009873</name>
</gene>
<dbReference type="SUPFAM" id="SSF57756">
    <property type="entry name" value="Retrovirus zinc finger-like domains"/>
    <property type="match status" value="1"/>
</dbReference>
<dbReference type="GO" id="GO:0008270">
    <property type="term" value="F:zinc ion binding"/>
    <property type="evidence" value="ECO:0007669"/>
    <property type="project" value="InterPro"/>
</dbReference>
<dbReference type="Gene3D" id="4.10.60.10">
    <property type="entry name" value="Zinc finger, CCHC-type"/>
    <property type="match status" value="1"/>
</dbReference>
<dbReference type="GO" id="GO:0003676">
    <property type="term" value="F:nucleic acid binding"/>
    <property type="evidence" value="ECO:0007669"/>
    <property type="project" value="InterPro"/>
</dbReference>
<dbReference type="Proteomes" id="UP000827092">
    <property type="component" value="Unassembled WGS sequence"/>
</dbReference>
<dbReference type="InterPro" id="IPR036875">
    <property type="entry name" value="Znf_CCHC_sf"/>
</dbReference>